<dbReference type="Proteomes" id="UP001152803">
    <property type="component" value="Unassembled WGS sequence"/>
</dbReference>
<evidence type="ECO:0008006" key="3">
    <source>
        <dbReference type="Google" id="ProtNLM"/>
    </source>
</evidence>
<dbReference type="InterPro" id="IPR039499">
    <property type="entry name" value="LURA1/LRA25"/>
</dbReference>
<dbReference type="Pfam" id="PF14854">
    <property type="entry name" value="LURAP"/>
    <property type="match status" value="1"/>
</dbReference>
<sequence>MEDNVGLDFKDIEAKLGRKIPESLVRSITEGRLADAMDETPVTPPVPFNQESNASVRLQMKVTFLKQEMARLRALDIKLMQQLLSINEGIESIKWVLEERGGLGGSQDTSLAGSLYSLSESQDTSLRGSSDSLHAGSDGLDAVSVGSYLDTLAEDLPPAEHDGFSVPDKTPLRHDKGVNSDEYYCFG</sequence>
<evidence type="ECO:0000313" key="1">
    <source>
        <dbReference type="EMBL" id="KAJ8271359.1"/>
    </source>
</evidence>
<accession>A0A9Q1DI55</accession>
<protein>
    <recommendedName>
        <fullName evidence="3">Leucine rich adaptor protein 1-like</fullName>
    </recommendedName>
</protein>
<keyword evidence="2" id="KW-1185">Reference proteome</keyword>
<proteinExistence type="predicted"/>
<dbReference type="PANTHER" id="PTHR33767">
    <property type="entry name" value="LEUCINE RICH ADAPTOR PROTEIN 1-LIKE"/>
    <property type="match status" value="1"/>
</dbReference>
<gene>
    <name evidence="1" type="ORF">COCON_G00102180</name>
</gene>
<dbReference type="OrthoDB" id="6508726at2759"/>
<organism evidence="1 2">
    <name type="scientific">Conger conger</name>
    <name type="common">Conger eel</name>
    <name type="synonym">Muraena conger</name>
    <dbReference type="NCBI Taxonomy" id="82655"/>
    <lineage>
        <taxon>Eukaryota</taxon>
        <taxon>Metazoa</taxon>
        <taxon>Chordata</taxon>
        <taxon>Craniata</taxon>
        <taxon>Vertebrata</taxon>
        <taxon>Euteleostomi</taxon>
        <taxon>Actinopterygii</taxon>
        <taxon>Neopterygii</taxon>
        <taxon>Teleostei</taxon>
        <taxon>Anguilliformes</taxon>
        <taxon>Congridae</taxon>
        <taxon>Conger</taxon>
    </lineage>
</organism>
<dbReference type="EMBL" id="JAFJMO010000007">
    <property type="protein sequence ID" value="KAJ8271359.1"/>
    <property type="molecule type" value="Genomic_DNA"/>
</dbReference>
<comment type="caution">
    <text evidence="1">The sequence shown here is derived from an EMBL/GenBank/DDBJ whole genome shotgun (WGS) entry which is preliminary data.</text>
</comment>
<dbReference type="GO" id="GO:0043123">
    <property type="term" value="P:positive regulation of canonical NF-kappaB signal transduction"/>
    <property type="evidence" value="ECO:0007669"/>
    <property type="project" value="InterPro"/>
</dbReference>
<dbReference type="PANTHER" id="PTHR33767:SF1">
    <property type="entry name" value="LEUCINE RICH ADAPTOR PROTEIN 1-LIKE"/>
    <property type="match status" value="1"/>
</dbReference>
<reference evidence="1" key="1">
    <citation type="journal article" date="2023" name="Science">
        <title>Genome structures resolve the early diversification of teleost fishes.</title>
        <authorList>
            <person name="Parey E."/>
            <person name="Louis A."/>
            <person name="Montfort J."/>
            <person name="Bouchez O."/>
            <person name="Roques C."/>
            <person name="Iampietro C."/>
            <person name="Lluch J."/>
            <person name="Castinel A."/>
            <person name="Donnadieu C."/>
            <person name="Desvignes T."/>
            <person name="Floi Bucao C."/>
            <person name="Jouanno E."/>
            <person name="Wen M."/>
            <person name="Mejri S."/>
            <person name="Dirks R."/>
            <person name="Jansen H."/>
            <person name="Henkel C."/>
            <person name="Chen W.J."/>
            <person name="Zahm M."/>
            <person name="Cabau C."/>
            <person name="Klopp C."/>
            <person name="Thompson A.W."/>
            <person name="Robinson-Rechavi M."/>
            <person name="Braasch I."/>
            <person name="Lecointre G."/>
            <person name="Bobe J."/>
            <person name="Postlethwait J.H."/>
            <person name="Berthelot C."/>
            <person name="Roest Crollius H."/>
            <person name="Guiguen Y."/>
        </authorList>
    </citation>
    <scope>NUCLEOTIDE SEQUENCE</scope>
    <source>
        <strain evidence="1">Concon-B</strain>
    </source>
</reference>
<evidence type="ECO:0000313" key="2">
    <source>
        <dbReference type="Proteomes" id="UP001152803"/>
    </source>
</evidence>
<dbReference type="InterPro" id="IPR037443">
    <property type="entry name" value="LURAP1"/>
</dbReference>
<dbReference type="AlphaFoldDB" id="A0A9Q1DI55"/>
<name>A0A9Q1DI55_CONCO</name>